<dbReference type="GeneID" id="108612108"/>
<dbReference type="SUPFAM" id="SSF55729">
    <property type="entry name" value="Acyl-CoA N-acyltransferases (Nat)"/>
    <property type="match status" value="1"/>
</dbReference>
<proteinExistence type="predicted"/>
<reference evidence="1" key="2">
    <citation type="journal article" date="2016" name="G3 (Bethesda)">
        <title>Genome Evolution in Three Species of Cactophilic Drosophila.</title>
        <authorList>
            <person name="Sanchez-Flores A."/>
            <person name="Penazola F."/>
            <person name="Carpinteyro-Ponce J."/>
            <person name="Nazario-Yepiz N."/>
            <person name="Abreu-Goodger C."/>
            <person name="Machado C.A."/>
            <person name="Markow T.A."/>
        </authorList>
    </citation>
    <scope>NUCLEOTIDE SEQUENCE [LARGE SCALE GENOMIC DNA]</scope>
</reference>
<reference evidence="1" key="1">
    <citation type="journal article" date="1997" name="Nucleic Acids Res.">
        <title>tRNAscan-SE: a program for improved detection of transfer RNA genes in genomic sequence.</title>
        <authorList>
            <person name="Lowe T.M."/>
            <person name="Eddy S.R."/>
        </authorList>
    </citation>
    <scope>NUCLEOTIDE SEQUENCE [LARGE SCALE GENOMIC DNA]</scope>
</reference>
<accession>A0ABM1NZW2</accession>
<evidence type="ECO:0000313" key="2">
    <source>
        <dbReference type="RefSeq" id="XP_017860498.1"/>
    </source>
</evidence>
<protein>
    <submittedName>
        <fullName evidence="2">Uncharacterized protein LOC108612108</fullName>
    </submittedName>
</protein>
<reference evidence="2" key="3">
    <citation type="submission" date="2025-08" db="UniProtKB">
        <authorList>
            <consortium name="RefSeq"/>
        </authorList>
    </citation>
    <scope>IDENTIFICATION</scope>
    <source>
        <tissue evidence="2">Whole organism</tissue>
    </source>
</reference>
<dbReference type="Proteomes" id="UP000694904">
    <property type="component" value="Chromosome 3"/>
</dbReference>
<gene>
    <name evidence="2" type="primary">LOC108612108</name>
</gene>
<dbReference type="PANTHER" id="PTHR20905">
    <property type="entry name" value="N-ACETYLTRANSFERASE-RELATED"/>
    <property type="match status" value="1"/>
</dbReference>
<dbReference type="RefSeq" id="XP_017860498.1">
    <property type="nucleotide sequence ID" value="XM_018005009.1"/>
</dbReference>
<dbReference type="PANTHER" id="PTHR20905:SF1">
    <property type="entry name" value="AT07410P-RELATED"/>
    <property type="match status" value="1"/>
</dbReference>
<keyword evidence="1" id="KW-1185">Reference proteome</keyword>
<sequence length="222" mass="24695">MSSESSETDGIVIRIMNVSDYQNVKNAMGGNINRDEPLDTCCGGYVNKLYQQTDDDYHISIVEKGTSLMAIDEKNGGRIVGIVVAAPQTPSDVIRFTKDIRTSTDYERIDILISKVEEEANLYKRYGISKLLCSHITYVDATMRGKGLGARLTTALMELGRSKGYPLLVAYCTSFYSARQKQALGMECVYKLAYADFKDANGKVVFNPPEPHTHIRVMAIKL</sequence>
<dbReference type="Gene3D" id="3.40.630.30">
    <property type="match status" value="1"/>
</dbReference>
<dbReference type="CDD" id="cd04301">
    <property type="entry name" value="NAT_SF"/>
    <property type="match status" value="1"/>
</dbReference>
<evidence type="ECO:0000313" key="1">
    <source>
        <dbReference type="Proteomes" id="UP000694904"/>
    </source>
</evidence>
<name>A0ABM1NZW2_DROAR</name>
<dbReference type="InterPro" id="IPR016181">
    <property type="entry name" value="Acyl_CoA_acyltransferase"/>
</dbReference>
<organism evidence="1 2">
    <name type="scientific">Drosophila arizonae</name>
    <name type="common">Fruit fly</name>
    <dbReference type="NCBI Taxonomy" id="7263"/>
    <lineage>
        <taxon>Eukaryota</taxon>
        <taxon>Metazoa</taxon>
        <taxon>Ecdysozoa</taxon>
        <taxon>Arthropoda</taxon>
        <taxon>Hexapoda</taxon>
        <taxon>Insecta</taxon>
        <taxon>Pterygota</taxon>
        <taxon>Neoptera</taxon>
        <taxon>Endopterygota</taxon>
        <taxon>Diptera</taxon>
        <taxon>Brachycera</taxon>
        <taxon>Muscomorpha</taxon>
        <taxon>Ephydroidea</taxon>
        <taxon>Drosophilidae</taxon>
        <taxon>Drosophila</taxon>
    </lineage>
</organism>